<reference evidence="1 2" key="1">
    <citation type="submission" date="2019-03" db="EMBL/GenBank/DDBJ databases">
        <title>Genomic Encyclopedia of Type Strains, Phase III (KMG-III): the genomes of soil and plant-associated and newly described type strains.</title>
        <authorList>
            <person name="Whitman W."/>
        </authorList>
    </citation>
    <scope>NUCLEOTIDE SEQUENCE [LARGE SCALE GENOMIC DNA]</scope>
    <source>
        <strain evidence="1 2">VKMAc-2574</strain>
    </source>
</reference>
<proteinExistence type="predicted"/>
<evidence type="ECO:0000313" key="1">
    <source>
        <dbReference type="EMBL" id="TDW90439.1"/>
    </source>
</evidence>
<organism evidence="1 2">
    <name type="scientific">Kribbella pratensis</name>
    <dbReference type="NCBI Taxonomy" id="2512112"/>
    <lineage>
        <taxon>Bacteria</taxon>
        <taxon>Bacillati</taxon>
        <taxon>Actinomycetota</taxon>
        <taxon>Actinomycetes</taxon>
        <taxon>Propionibacteriales</taxon>
        <taxon>Kribbellaceae</taxon>
        <taxon>Kribbella</taxon>
    </lineage>
</organism>
<protein>
    <submittedName>
        <fullName evidence="1">Uncharacterized protein</fullName>
    </submittedName>
</protein>
<name>A0ABY2FGD4_9ACTN</name>
<comment type="caution">
    <text evidence="1">The sequence shown here is derived from an EMBL/GenBank/DDBJ whole genome shotgun (WGS) entry which is preliminary data.</text>
</comment>
<accession>A0ABY2FGD4</accession>
<sequence length="172" mass="18663">MESGMMLPVARTRDEARLYLDLTPCACGEVDADWQHATGLLDGELVSVYDATCPNCDAEREYTFGLPEHETAAEFPNFGGPEPSQLIDPGRWMALADHLAGNLPADDPGTVTHALQFAAAAVAEVIKFIPPGETAVPADAFWTPEGRAAYEADPGRFHRTRLGITQQTYRTT</sequence>
<keyword evidence="2" id="KW-1185">Reference proteome</keyword>
<dbReference type="EMBL" id="SODU01000002">
    <property type="protein sequence ID" value="TDW90439.1"/>
    <property type="molecule type" value="Genomic_DNA"/>
</dbReference>
<dbReference type="Proteomes" id="UP000295060">
    <property type="component" value="Unassembled WGS sequence"/>
</dbReference>
<gene>
    <name evidence="1" type="ORF">EV137_4255</name>
</gene>
<evidence type="ECO:0000313" key="2">
    <source>
        <dbReference type="Proteomes" id="UP000295060"/>
    </source>
</evidence>